<dbReference type="PANTHER" id="PTHR10098:SF108">
    <property type="entry name" value="TETRATRICOPEPTIDE REPEAT PROTEIN 28"/>
    <property type="match status" value="1"/>
</dbReference>
<dbReference type="Gene3D" id="1.25.40.10">
    <property type="entry name" value="Tetratricopeptide repeat domain"/>
    <property type="match status" value="1"/>
</dbReference>
<name>A0AAU9X3E5_9CNID</name>
<organism evidence="3 4">
    <name type="scientific">Pocillopora meandrina</name>
    <dbReference type="NCBI Taxonomy" id="46732"/>
    <lineage>
        <taxon>Eukaryota</taxon>
        <taxon>Metazoa</taxon>
        <taxon>Cnidaria</taxon>
        <taxon>Anthozoa</taxon>
        <taxon>Hexacorallia</taxon>
        <taxon>Scleractinia</taxon>
        <taxon>Astrocoeniina</taxon>
        <taxon>Pocilloporidae</taxon>
        <taxon>Pocillopora</taxon>
    </lineage>
</organism>
<evidence type="ECO:0000259" key="2">
    <source>
        <dbReference type="Pfam" id="PF12770"/>
    </source>
</evidence>
<evidence type="ECO:0000313" key="3">
    <source>
        <dbReference type="EMBL" id="CAH3135273.1"/>
    </source>
</evidence>
<protein>
    <recommendedName>
        <fullName evidence="2">CHAT domain-containing protein</fullName>
    </recommendedName>
</protein>
<dbReference type="SUPFAM" id="SSF48452">
    <property type="entry name" value="TPR-like"/>
    <property type="match status" value="1"/>
</dbReference>
<evidence type="ECO:0000313" key="4">
    <source>
        <dbReference type="Proteomes" id="UP001159428"/>
    </source>
</evidence>
<dbReference type="Proteomes" id="UP001159428">
    <property type="component" value="Unassembled WGS sequence"/>
</dbReference>
<dbReference type="InterPro" id="IPR024983">
    <property type="entry name" value="CHAT_dom"/>
</dbReference>
<feature type="domain" description="CHAT" evidence="2">
    <location>
        <begin position="553"/>
        <end position="806"/>
    </location>
</feature>
<keyword evidence="4" id="KW-1185">Reference proteome</keyword>
<evidence type="ECO:0000256" key="1">
    <source>
        <dbReference type="PROSITE-ProRule" id="PRU00339"/>
    </source>
</evidence>
<dbReference type="InterPro" id="IPR011990">
    <property type="entry name" value="TPR-like_helical_dom_sf"/>
</dbReference>
<reference evidence="3 4" key="1">
    <citation type="submission" date="2022-05" db="EMBL/GenBank/DDBJ databases">
        <authorList>
            <consortium name="Genoscope - CEA"/>
            <person name="William W."/>
        </authorList>
    </citation>
    <scope>NUCLEOTIDE SEQUENCE [LARGE SCALE GENOMIC DNA]</scope>
</reference>
<dbReference type="InterPro" id="IPR019734">
    <property type="entry name" value="TPR_rpt"/>
</dbReference>
<feature type="repeat" description="TPR" evidence="1">
    <location>
        <begin position="18"/>
        <end position="51"/>
    </location>
</feature>
<dbReference type="AlphaFoldDB" id="A0AAU9X3E5"/>
<feature type="non-terminal residue" evidence="3">
    <location>
        <position position="1"/>
    </location>
</feature>
<comment type="caution">
    <text evidence="3">The sequence shown here is derived from an EMBL/GenBank/DDBJ whole genome shotgun (WGS) entry which is preliminary data.</text>
</comment>
<keyword evidence="1" id="KW-0802">TPR repeat</keyword>
<gene>
    <name evidence="3" type="ORF">PMEA_00016124</name>
</gene>
<dbReference type="EMBL" id="CALNXJ010000029">
    <property type="protein sequence ID" value="CAH3135273.1"/>
    <property type="molecule type" value="Genomic_DNA"/>
</dbReference>
<sequence length="812" mass="90078">LEEILSVTKESGDTETEATTYYLLASRHVDVGQMEEAEEFLEKSIQTSRKGGCRLIEVECLITLALRVLSPRQKKKAEHGHFEQACDILAESIKGYENNLDPLNDESKLSDGDLDVNIWMYTYRCFLLFVLGKFAEALCTAERGRARVLTELLAKEYGIQEKAKLSETDLYSLMGSLAKSQILVFFGSAADKSILWIMTNEQGPNLEVMSQEKAEVDRLLEANFGSLFCSRNVNCEDRTLSALYDIQSADDDTQHDSVSEKRLLEETDDEVREVEKLPNQLYKSLIAPFADRIQGRELVLVPEGSMIMVPFAALQDDSGKYLSDSCSIRIIPSLSTLKLILDSPENYHSRNGALIVGDPQVSHVTALPQLKAARQEAKEIADLLEVEPLLGMQATKEEVLRRITDVCLVHIAAHGDAERGEIACAPNPSSPQNPTKEDYMLTMADVSKVGSRAKLVVLSCCHSAKGKIMKAEGVVGIARAFIASGARSVLVSLWAVDDKATKEFMIRFYGHLKREKMSSSEALHQTMKWMRESETTRYTVREWAPFVLIGDDLVLVPEGSMVMVPFAALQDDSGKYLSDSCSIRIIPSLSTLKLILDSPENYHSRNGALIVGDPQVSHVTALPQLKAARQEAKEIADLLEVEPLLGMQATKEEVLRRITDVCLVHIAAHGDAERGEIACAPNPSSPQNPTKEDYMLTMADVSKVRIRAKLVVLSCCHSAKGKVMKAEGVVGIARAFIASGARSVLVSLWAVDDKATKEFMIRFYGHLKCDKMSSSEALHQTMKWMRESETTRYTVREWAPFVLIGDDVNLDS</sequence>
<dbReference type="PROSITE" id="PS50005">
    <property type="entry name" value="TPR"/>
    <property type="match status" value="1"/>
</dbReference>
<dbReference type="PANTHER" id="PTHR10098">
    <property type="entry name" value="RAPSYN-RELATED"/>
    <property type="match status" value="1"/>
</dbReference>
<proteinExistence type="predicted"/>
<dbReference type="Pfam" id="PF12770">
    <property type="entry name" value="CHAT"/>
    <property type="match status" value="2"/>
</dbReference>
<accession>A0AAU9X3E5</accession>
<feature type="domain" description="CHAT" evidence="2">
    <location>
        <begin position="279"/>
        <end position="551"/>
    </location>
</feature>